<accession>A0A1I2CWX1</accession>
<dbReference type="OrthoDB" id="5179374at2"/>
<feature type="signal peptide" evidence="4">
    <location>
        <begin position="1"/>
        <end position="26"/>
    </location>
</feature>
<organism evidence="6 7">
    <name type="scientific">Actinoplanes philippinensis</name>
    <dbReference type="NCBI Taxonomy" id="35752"/>
    <lineage>
        <taxon>Bacteria</taxon>
        <taxon>Bacillati</taxon>
        <taxon>Actinomycetota</taxon>
        <taxon>Actinomycetes</taxon>
        <taxon>Micromonosporales</taxon>
        <taxon>Micromonosporaceae</taxon>
        <taxon>Actinoplanes</taxon>
    </lineage>
</organism>
<dbReference type="RefSeq" id="WP_093611693.1">
    <property type="nucleotide sequence ID" value="NZ_BOMT01000006.1"/>
</dbReference>
<dbReference type="AlphaFoldDB" id="A0A1I2CWX1"/>
<dbReference type="PANTHER" id="PTHR34823:SF1">
    <property type="entry name" value="CHITIN-BINDING TYPE-4 DOMAIN-CONTAINING PROTEIN"/>
    <property type="match status" value="1"/>
</dbReference>
<dbReference type="Proteomes" id="UP000199645">
    <property type="component" value="Unassembled WGS sequence"/>
</dbReference>
<evidence type="ECO:0000313" key="7">
    <source>
        <dbReference type="Proteomes" id="UP000199645"/>
    </source>
</evidence>
<dbReference type="PANTHER" id="PTHR34823">
    <property type="entry name" value="GLCNAC-BINDING PROTEIN A"/>
    <property type="match status" value="1"/>
</dbReference>
<evidence type="ECO:0000256" key="3">
    <source>
        <dbReference type="SAM" id="Phobius"/>
    </source>
</evidence>
<evidence type="ECO:0000313" key="6">
    <source>
        <dbReference type="EMBL" id="SFE72801.1"/>
    </source>
</evidence>
<feature type="chain" id="PRO_5011750197" evidence="4">
    <location>
        <begin position="27"/>
        <end position="294"/>
    </location>
</feature>
<dbReference type="Pfam" id="PF03067">
    <property type="entry name" value="LPMO_10"/>
    <property type="match status" value="1"/>
</dbReference>
<dbReference type="InterPro" id="IPR004302">
    <property type="entry name" value="Cellulose/chitin-bd_N"/>
</dbReference>
<sequence length="294" mass="30582">MFVRRIAAAALVTAAAVPVAPSPAQAHGAPMTPISRSAACAGNGVQRGAAACKAALKATDGFLGAYDNLRLADVKDDRTRVPDGKLCSAGIDLYRGLDLARDDFPSTAVKSGQNLKIIYRGTIPHQGSFRIFITGTGYDPAKKLAWDDLGDPLTEIKDPPLTDGAYRMSVKLPKRTGRHILYTVWETSSTPDTYYSCSDLVFPAAATVAPPPPSPSTVKSTAPAVKKTTAAPVEPPAPGETPDPSIDPELAAGVTTADDGMIGLGHWLIGGALGVAALVAAGAGLSRLRRRETR</sequence>
<gene>
    <name evidence="6" type="ORF">SAMN05421541_103257</name>
</gene>
<reference evidence="6 7" key="1">
    <citation type="submission" date="2016-10" db="EMBL/GenBank/DDBJ databases">
        <authorList>
            <person name="de Groot N.N."/>
        </authorList>
    </citation>
    <scope>NUCLEOTIDE SEQUENCE [LARGE SCALE GENOMIC DNA]</scope>
    <source>
        <strain evidence="6 7">DSM 43019</strain>
    </source>
</reference>
<dbReference type="SUPFAM" id="SSF81296">
    <property type="entry name" value="E set domains"/>
    <property type="match status" value="1"/>
</dbReference>
<evidence type="ECO:0000256" key="2">
    <source>
        <dbReference type="SAM" id="MobiDB-lite"/>
    </source>
</evidence>
<evidence type="ECO:0000256" key="1">
    <source>
        <dbReference type="ARBA" id="ARBA00022729"/>
    </source>
</evidence>
<feature type="transmembrane region" description="Helical" evidence="3">
    <location>
        <begin position="264"/>
        <end position="285"/>
    </location>
</feature>
<name>A0A1I2CWX1_9ACTN</name>
<keyword evidence="3" id="KW-1133">Transmembrane helix</keyword>
<feature type="region of interest" description="Disordered" evidence="2">
    <location>
        <begin position="209"/>
        <end position="251"/>
    </location>
</feature>
<dbReference type="InterPro" id="IPR051024">
    <property type="entry name" value="GlcNAc_Chitin_IntDeg"/>
</dbReference>
<dbReference type="EMBL" id="FONV01000003">
    <property type="protein sequence ID" value="SFE72801.1"/>
    <property type="molecule type" value="Genomic_DNA"/>
</dbReference>
<evidence type="ECO:0000256" key="4">
    <source>
        <dbReference type="SAM" id="SignalP"/>
    </source>
</evidence>
<proteinExistence type="predicted"/>
<keyword evidence="3" id="KW-0812">Transmembrane</keyword>
<feature type="domain" description="Chitin-binding type-4" evidence="5">
    <location>
        <begin position="27"/>
        <end position="200"/>
    </location>
</feature>
<keyword evidence="7" id="KW-1185">Reference proteome</keyword>
<keyword evidence="1 4" id="KW-0732">Signal</keyword>
<dbReference type="Gene3D" id="2.70.50.50">
    <property type="entry name" value="chitin-binding protein cbp21"/>
    <property type="match status" value="1"/>
</dbReference>
<keyword evidence="3" id="KW-0472">Membrane</keyword>
<dbReference type="STRING" id="35752.SAMN05421541_103257"/>
<dbReference type="CDD" id="cd21177">
    <property type="entry name" value="LPMO_AA10"/>
    <property type="match status" value="1"/>
</dbReference>
<protein>
    <submittedName>
        <fullName evidence="6">Chitin-binding protein</fullName>
    </submittedName>
</protein>
<dbReference type="InterPro" id="IPR014756">
    <property type="entry name" value="Ig_E-set"/>
</dbReference>
<feature type="compositionally biased region" description="Low complexity" evidence="2">
    <location>
        <begin position="216"/>
        <end position="232"/>
    </location>
</feature>
<evidence type="ECO:0000259" key="5">
    <source>
        <dbReference type="Pfam" id="PF03067"/>
    </source>
</evidence>